<dbReference type="EMBL" id="HBIV01002229">
    <property type="protein sequence ID" value="CAE0645909.1"/>
    <property type="molecule type" value="Transcribed_RNA"/>
</dbReference>
<evidence type="ECO:0000313" key="2">
    <source>
        <dbReference type="EMBL" id="CAE0645909.1"/>
    </source>
</evidence>
<proteinExistence type="predicted"/>
<protein>
    <submittedName>
        <fullName evidence="2">Uncharacterized protein</fullName>
    </submittedName>
</protein>
<name>A0A7S4DF85_9EUKA</name>
<feature type="signal peptide" evidence="1">
    <location>
        <begin position="1"/>
        <end position="20"/>
    </location>
</feature>
<dbReference type="AlphaFoldDB" id="A0A7S4DF85"/>
<organism evidence="2">
    <name type="scientific">Lotharella globosa</name>
    <dbReference type="NCBI Taxonomy" id="91324"/>
    <lineage>
        <taxon>Eukaryota</taxon>
        <taxon>Sar</taxon>
        <taxon>Rhizaria</taxon>
        <taxon>Cercozoa</taxon>
        <taxon>Chlorarachniophyceae</taxon>
        <taxon>Lotharella</taxon>
    </lineage>
</organism>
<feature type="chain" id="PRO_5031119967" evidence="1">
    <location>
        <begin position="21"/>
        <end position="132"/>
    </location>
</feature>
<sequence>MRLCLWSCVFLCRTMEWIEADFGQNVVPVRVTLSDPNFGAFQTGGWSGGGYLQNVVIVVPRRYAPEVTNPAKHVTFGMDMEVWVEVGNVNEGNNGDNCITLPIHISRGGSPVYRLCSKAGHVYLATGTFMFE</sequence>
<evidence type="ECO:0000256" key="1">
    <source>
        <dbReference type="SAM" id="SignalP"/>
    </source>
</evidence>
<accession>A0A7S4DF85</accession>
<keyword evidence="1" id="KW-0732">Signal</keyword>
<reference evidence="2" key="1">
    <citation type="submission" date="2021-01" db="EMBL/GenBank/DDBJ databases">
        <authorList>
            <person name="Corre E."/>
            <person name="Pelletier E."/>
            <person name="Niang G."/>
            <person name="Scheremetjew M."/>
            <person name="Finn R."/>
            <person name="Kale V."/>
            <person name="Holt S."/>
            <person name="Cochrane G."/>
            <person name="Meng A."/>
            <person name="Brown T."/>
            <person name="Cohen L."/>
        </authorList>
    </citation>
    <scope>NUCLEOTIDE SEQUENCE</scope>
    <source>
        <strain evidence="2">CCCM811</strain>
    </source>
</reference>
<gene>
    <name evidence="2" type="ORF">LGLO00237_LOCUS1525</name>
</gene>